<reference evidence="15" key="1">
    <citation type="journal article" date="2021" name="PeerJ">
        <title>Extensive microbial diversity within the chicken gut microbiome revealed by metagenomics and culture.</title>
        <authorList>
            <person name="Gilroy R."/>
            <person name="Ravi A."/>
            <person name="Getino M."/>
            <person name="Pursley I."/>
            <person name="Horton D.L."/>
            <person name="Alikhan N.F."/>
            <person name="Baker D."/>
            <person name="Gharbi K."/>
            <person name="Hall N."/>
            <person name="Watson M."/>
            <person name="Adriaenssens E.M."/>
            <person name="Foster-Nyarko E."/>
            <person name="Jarju S."/>
            <person name="Secka A."/>
            <person name="Antonio M."/>
            <person name="Oren A."/>
            <person name="Chaudhuri R.R."/>
            <person name="La Ragione R."/>
            <person name="Hildebrand F."/>
            <person name="Pallen M.J."/>
        </authorList>
    </citation>
    <scope>NUCLEOTIDE SEQUENCE</scope>
    <source>
        <strain evidence="15">ChiSxjej1B13-11774</strain>
    </source>
</reference>
<keyword evidence="7" id="KW-0067">ATP-binding</keyword>
<dbReference type="SUPFAM" id="SSF52540">
    <property type="entry name" value="P-loop containing nucleoside triphosphate hydrolases"/>
    <property type="match status" value="2"/>
</dbReference>
<evidence type="ECO:0000259" key="14">
    <source>
        <dbReference type="PROSITE" id="PS51193"/>
    </source>
</evidence>
<dbReference type="GO" id="GO:0051539">
    <property type="term" value="F:4 iron, 4 sulfur cluster binding"/>
    <property type="evidence" value="ECO:0007669"/>
    <property type="project" value="UniProtKB-KW"/>
</dbReference>
<keyword evidence="11" id="KW-0234">DNA repair</keyword>
<evidence type="ECO:0000256" key="6">
    <source>
        <dbReference type="ARBA" id="ARBA00022806"/>
    </source>
</evidence>
<dbReference type="Pfam" id="PF13307">
    <property type="entry name" value="Helicase_C_2"/>
    <property type="match status" value="1"/>
</dbReference>
<dbReference type="InterPro" id="IPR011604">
    <property type="entry name" value="PDDEXK-like_dom_sf"/>
</dbReference>
<comment type="caution">
    <text evidence="15">The sequence shown here is derived from an EMBL/GenBank/DDBJ whole genome shotgun (WGS) entry which is preliminary data.</text>
</comment>
<dbReference type="InterPro" id="IPR027417">
    <property type="entry name" value="P-loop_NTPase"/>
</dbReference>
<proteinExistence type="inferred from homology"/>
<evidence type="ECO:0000313" key="16">
    <source>
        <dbReference type="Proteomes" id="UP000824048"/>
    </source>
</evidence>
<keyword evidence="9" id="KW-0411">Iron-sulfur</keyword>
<dbReference type="SMART" id="SM00488">
    <property type="entry name" value="DEXDc2"/>
    <property type="match status" value="1"/>
</dbReference>
<evidence type="ECO:0000256" key="13">
    <source>
        <dbReference type="ARBA" id="ARBA00038058"/>
    </source>
</evidence>
<dbReference type="PROSITE" id="PS51193">
    <property type="entry name" value="HELICASE_ATP_BIND_2"/>
    <property type="match status" value="1"/>
</dbReference>
<protein>
    <submittedName>
        <fullName evidence="15">ATP-dependent DNA helicase</fullName>
    </submittedName>
</protein>
<dbReference type="InterPro" id="IPR045028">
    <property type="entry name" value="DinG/Rad3-like"/>
</dbReference>
<name>A0A9D2EP94_9FIRM</name>
<dbReference type="Pfam" id="PF06733">
    <property type="entry name" value="DEAD_2"/>
    <property type="match status" value="1"/>
</dbReference>
<evidence type="ECO:0000256" key="4">
    <source>
        <dbReference type="ARBA" id="ARBA00022763"/>
    </source>
</evidence>
<dbReference type="InterPro" id="IPR006555">
    <property type="entry name" value="ATP-dep_Helicase_C"/>
</dbReference>
<dbReference type="Gene3D" id="3.90.320.10">
    <property type="match status" value="1"/>
</dbReference>
<comment type="similarity">
    <text evidence="13">Belongs to the helicase family. DinG subfamily.</text>
</comment>
<dbReference type="Proteomes" id="UP000824048">
    <property type="component" value="Unassembled WGS sequence"/>
</dbReference>
<gene>
    <name evidence="15" type="ORF">H9811_02280</name>
</gene>
<dbReference type="InterPro" id="IPR014013">
    <property type="entry name" value="Helic_SF1/SF2_ATP-bd_DinG/Rad3"/>
</dbReference>
<keyword evidence="5" id="KW-0378">Hydrolase</keyword>
<dbReference type="GO" id="GO:0003678">
    <property type="term" value="F:DNA helicase activity"/>
    <property type="evidence" value="ECO:0007669"/>
    <property type="project" value="InterPro"/>
</dbReference>
<keyword evidence="2" id="KW-0479">Metal-binding</keyword>
<dbReference type="EMBL" id="DXBP01000015">
    <property type="protein sequence ID" value="HIZ41369.1"/>
    <property type="molecule type" value="Genomic_DNA"/>
</dbReference>
<dbReference type="AlphaFoldDB" id="A0A9D2EP94"/>
<accession>A0A9D2EP94</accession>
<dbReference type="Gene3D" id="1.10.275.40">
    <property type="match status" value="1"/>
</dbReference>
<dbReference type="GO" id="GO:0006281">
    <property type="term" value="P:DNA repair"/>
    <property type="evidence" value="ECO:0007669"/>
    <property type="project" value="UniProtKB-KW"/>
</dbReference>
<evidence type="ECO:0000256" key="11">
    <source>
        <dbReference type="ARBA" id="ARBA00023204"/>
    </source>
</evidence>
<evidence type="ECO:0000256" key="8">
    <source>
        <dbReference type="ARBA" id="ARBA00023004"/>
    </source>
</evidence>
<dbReference type="PANTHER" id="PTHR11472">
    <property type="entry name" value="DNA REPAIR DEAD HELICASE RAD3/XP-D SUBFAMILY MEMBER"/>
    <property type="match status" value="1"/>
</dbReference>
<dbReference type="InterPro" id="IPR010614">
    <property type="entry name" value="RAD3-like_helicase_DEAD"/>
</dbReference>
<dbReference type="GO" id="GO:0005524">
    <property type="term" value="F:ATP binding"/>
    <property type="evidence" value="ECO:0007669"/>
    <property type="project" value="UniProtKB-KW"/>
</dbReference>
<sequence>MQPESLAVTLPIRQLVEFLLRSGSIDSRFTGFDRANEGARLHRKLQRAAVKEFTDYKAEVALTQKYGCCDVEYTLEGRADGIFTDTDGTVTVDEIKTTMLPAAQITGDQSPEHWAQAKIYAAIYARQQQLSNMRVRLTYYQVEEEKIYHFAKDFLAEELNAFVLDLLAQYAPWAKRAAQWRQDRRESLQALRFPFTEYRTGQRAMISAVYETCREGGQLLCQAPTGIGKTMSVLFPALKAMEDGGPVFYLTARGTTRAAAEGALSILREHTPSLKLRSVTLTAKDKICLQDTRECTPEACPYANGYYDRIKTALWNALDIPALTADTLQTLARNHQVCPFELGLDLSLWCDVVIGDYNYLFDPVVHLVRFFESRGDYLFLIDEAHNLPSRARDMHSASLCKSAFLDAKKRLGPGKSSLKNALNKVNELFLVWRHRCEEECKDARFSKTFFEKERADTLDRALTRLCEPLEIWLDEHRDPGETHDALLQLYFDTRAWLRIADTFDDHFVLQVSAYGSEVRASMLCLDPSAFLADDFSKGRAAVLFSATLAPAGYYKDLCGVPEARAVALRSPFPTENLGLWCARHVSTRYKDRADSFAPIADLIACMAGAKCGNYLVFFPSYSYMQSVQEKFSARYPDFSILCQESSMDEAQRTAFLEQFVPEPTHTLVGFAVLGGVFGEGVDLTGDRLIGVAVVGPGLPQVGSRQEQLRQHFEETRGCGFDYAYRYPGMNKVLQAAGRVIRTPQDKGVVLLIDDRFISPDTRRLMPPHWDHLRTVGSCEQLREELASFWCE</sequence>
<dbReference type="Gene3D" id="1.10.30.20">
    <property type="entry name" value="Bacterial XPD DNA helicase, FeS cluster domain"/>
    <property type="match status" value="1"/>
</dbReference>
<dbReference type="GO" id="GO:0046872">
    <property type="term" value="F:metal ion binding"/>
    <property type="evidence" value="ECO:0007669"/>
    <property type="project" value="UniProtKB-KW"/>
</dbReference>
<evidence type="ECO:0000256" key="3">
    <source>
        <dbReference type="ARBA" id="ARBA00022741"/>
    </source>
</evidence>
<organism evidence="15 16">
    <name type="scientific">Candidatus Gemmiger excrementigallinarum</name>
    <dbReference type="NCBI Taxonomy" id="2838609"/>
    <lineage>
        <taxon>Bacteria</taxon>
        <taxon>Bacillati</taxon>
        <taxon>Bacillota</taxon>
        <taxon>Clostridia</taxon>
        <taxon>Eubacteriales</taxon>
        <taxon>Gemmiger</taxon>
    </lineage>
</organism>
<evidence type="ECO:0000256" key="1">
    <source>
        <dbReference type="ARBA" id="ARBA00022485"/>
    </source>
</evidence>
<dbReference type="GO" id="GO:0016818">
    <property type="term" value="F:hydrolase activity, acting on acid anhydrides, in phosphorus-containing anhydrides"/>
    <property type="evidence" value="ECO:0007669"/>
    <property type="project" value="InterPro"/>
</dbReference>
<feature type="domain" description="Helicase ATP-binding" evidence="14">
    <location>
        <begin position="188"/>
        <end position="444"/>
    </location>
</feature>
<keyword evidence="10" id="KW-0238">DNA-binding</keyword>
<evidence type="ECO:0000313" key="15">
    <source>
        <dbReference type="EMBL" id="HIZ41369.1"/>
    </source>
</evidence>
<evidence type="ECO:0000256" key="10">
    <source>
        <dbReference type="ARBA" id="ARBA00023125"/>
    </source>
</evidence>
<evidence type="ECO:0000256" key="12">
    <source>
        <dbReference type="ARBA" id="ARBA00023235"/>
    </source>
</evidence>
<keyword evidence="1" id="KW-0004">4Fe-4S</keyword>
<keyword evidence="12" id="KW-0413">Isomerase</keyword>
<keyword evidence="3" id="KW-0547">Nucleotide-binding</keyword>
<keyword evidence="8" id="KW-0408">Iron</keyword>
<reference evidence="15" key="2">
    <citation type="submission" date="2021-04" db="EMBL/GenBank/DDBJ databases">
        <authorList>
            <person name="Gilroy R."/>
        </authorList>
    </citation>
    <scope>NUCLEOTIDE SEQUENCE</scope>
    <source>
        <strain evidence="15">ChiSxjej1B13-11774</strain>
    </source>
</reference>
<dbReference type="Gene3D" id="3.40.50.300">
    <property type="entry name" value="P-loop containing nucleotide triphosphate hydrolases"/>
    <property type="match status" value="2"/>
</dbReference>
<evidence type="ECO:0000256" key="5">
    <source>
        <dbReference type="ARBA" id="ARBA00022801"/>
    </source>
</evidence>
<dbReference type="PANTHER" id="PTHR11472:SF34">
    <property type="entry name" value="REGULATOR OF TELOMERE ELONGATION HELICASE 1"/>
    <property type="match status" value="1"/>
</dbReference>
<keyword evidence="4" id="KW-0227">DNA damage</keyword>
<evidence type="ECO:0000256" key="9">
    <source>
        <dbReference type="ARBA" id="ARBA00023014"/>
    </source>
</evidence>
<dbReference type="GO" id="GO:0003677">
    <property type="term" value="F:DNA binding"/>
    <property type="evidence" value="ECO:0007669"/>
    <property type="project" value="UniProtKB-KW"/>
</dbReference>
<dbReference type="InterPro" id="IPR006554">
    <property type="entry name" value="Helicase-like_DEXD_c2"/>
</dbReference>
<dbReference type="SMART" id="SM00491">
    <property type="entry name" value="HELICc2"/>
    <property type="match status" value="1"/>
</dbReference>
<keyword evidence="6 15" id="KW-0347">Helicase</keyword>
<evidence type="ECO:0000256" key="2">
    <source>
        <dbReference type="ARBA" id="ARBA00022723"/>
    </source>
</evidence>
<dbReference type="InterPro" id="IPR042493">
    <property type="entry name" value="XPD_DNA_FeS"/>
</dbReference>
<evidence type="ECO:0000256" key="7">
    <source>
        <dbReference type="ARBA" id="ARBA00022840"/>
    </source>
</evidence>